<sequence length="518" mass="59254">MTSIALNIRSRRSNLHQVINGFIFWDNKMPKRLVQMMNHLGVCTSYQSRTEAISYVSKDSVSLAQSVATDPTKLKMLPYDNFNWVSHVYESSAMHRKVTHDQVSAFLVVVNVPDNAQTLPAEDLASIQRFEAVGGARHRLLPQKSLEEILPSRDDQIAFRNICIKHIGYILCDEIPKQFLLISLNSTKYLPTYDQEQGSTRGNMLVLRHYLLDVLRIPKEAFERIMFSVPGDRLTTARDRAAQDQRALDPSQHRADYPVSLMSDFEAFQILCTSIADKFVLPSVDRLEAEGIKTLRGNSVSGNAVLLAHDLMTLREMRNAIKHGHPSRVRRMLKYWAPMFYAGGSYNYAHETMELLHNIIHDWPSQTAEILEAGMIFNTQGDRDTHLEGDLCVEHFNDVIKEHVKDVHKDLGVEEVNQHHAKVRQHKDVEILTGYFTSSDLFEFNKDKVSEQTVIDLYRHGLHRLAGTKGGHARHFARHKLRFRTRHDASETLDANMLSLYQGDRELKEGADSERGMI</sequence>
<feature type="domain" description="DUF6589" evidence="1">
    <location>
        <begin position="189"/>
        <end position="252"/>
    </location>
</feature>
<evidence type="ECO:0000259" key="1">
    <source>
        <dbReference type="Pfam" id="PF20231"/>
    </source>
</evidence>
<dbReference type="EMBL" id="JAWWNJ010000072">
    <property type="protein sequence ID" value="KAK7007163.1"/>
    <property type="molecule type" value="Genomic_DNA"/>
</dbReference>
<dbReference type="Proteomes" id="UP001362999">
    <property type="component" value="Unassembled WGS sequence"/>
</dbReference>
<evidence type="ECO:0000313" key="2">
    <source>
        <dbReference type="EMBL" id="KAK7007163.1"/>
    </source>
</evidence>
<protein>
    <recommendedName>
        <fullName evidence="1">DUF6589 domain-containing protein</fullName>
    </recommendedName>
</protein>
<comment type="caution">
    <text evidence="2">The sequence shown here is derived from an EMBL/GenBank/DDBJ whole genome shotgun (WGS) entry which is preliminary data.</text>
</comment>
<name>A0AAW0ADU4_9AGAR</name>
<gene>
    <name evidence="2" type="ORF">R3P38DRAFT_3212828</name>
</gene>
<reference evidence="2 3" key="1">
    <citation type="journal article" date="2024" name="J Genomics">
        <title>Draft genome sequencing and assembly of Favolaschia claudopus CIRM-BRFM 2984 isolated from oak limbs.</title>
        <authorList>
            <person name="Navarro D."/>
            <person name="Drula E."/>
            <person name="Chaduli D."/>
            <person name="Cazenave R."/>
            <person name="Ahrendt S."/>
            <person name="Wang J."/>
            <person name="Lipzen A."/>
            <person name="Daum C."/>
            <person name="Barry K."/>
            <person name="Grigoriev I.V."/>
            <person name="Favel A."/>
            <person name="Rosso M.N."/>
            <person name="Martin F."/>
        </authorList>
    </citation>
    <scope>NUCLEOTIDE SEQUENCE [LARGE SCALE GENOMIC DNA]</scope>
    <source>
        <strain evidence="2 3">CIRM-BRFM 2984</strain>
    </source>
</reference>
<organism evidence="2 3">
    <name type="scientific">Favolaschia claudopus</name>
    <dbReference type="NCBI Taxonomy" id="2862362"/>
    <lineage>
        <taxon>Eukaryota</taxon>
        <taxon>Fungi</taxon>
        <taxon>Dikarya</taxon>
        <taxon>Basidiomycota</taxon>
        <taxon>Agaricomycotina</taxon>
        <taxon>Agaricomycetes</taxon>
        <taxon>Agaricomycetidae</taxon>
        <taxon>Agaricales</taxon>
        <taxon>Marasmiineae</taxon>
        <taxon>Mycenaceae</taxon>
        <taxon>Favolaschia</taxon>
    </lineage>
</organism>
<feature type="domain" description="DUF6589" evidence="1">
    <location>
        <begin position="262"/>
        <end position="406"/>
    </location>
</feature>
<accession>A0AAW0ADU4</accession>
<dbReference type="InterPro" id="IPR046496">
    <property type="entry name" value="DUF6589"/>
</dbReference>
<dbReference type="Pfam" id="PF20231">
    <property type="entry name" value="DUF6589"/>
    <property type="match status" value="2"/>
</dbReference>
<evidence type="ECO:0000313" key="3">
    <source>
        <dbReference type="Proteomes" id="UP001362999"/>
    </source>
</evidence>
<dbReference type="AlphaFoldDB" id="A0AAW0ADU4"/>
<keyword evidence="3" id="KW-1185">Reference proteome</keyword>
<proteinExistence type="predicted"/>